<sequence>MTAGTCHYAQVQLQCEALSLEHHGSDSPAFSHCTLLSVVALPPNSIFVLIFETESCSVTQARVQWCNLSSLQPLSLRWQFSCLSLPSWDYTCMPPCLTNFCIFFSLSRDRVLPCWPDWSRTPDLR</sequence>
<reference evidence="1 2" key="1">
    <citation type="submission" date="2009-03" db="EMBL/GenBank/DDBJ databases">
        <authorList>
            <person name="Warren W."/>
            <person name="Ye L."/>
            <person name="Minx P."/>
            <person name="Worley K."/>
            <person name="Gibbs R."/>
            <person name="Wilson R.K."/>
        </authorList>
    </citation>
    <scope>NUCLEOTIDE SEQUENCE [LARGE SCALE GENOMIC DNA]</scope>
</reference>
<keyword evidence="2" id="KW-1185">Reference proteome</keyword>
<reference evidence="1" key="3">
    <citation type="submission" date="2025-09" db="UniProtKB">
        <authorList>
            <consortium name="Ensembl"/>
        </authorList>
    </citation>
    <scope>IDENTIFICATION</scope>
</reference>
<dbReference type="Proteomes" id="UP000008225">
    <property type="component" value="Chromosome 7"/>
</dbReference>
<dbReference type="PANTHER" id="PTHR46254:SF6">
    <property type="entry name" value="HIGH MOBILITY GROUP AT-HOOK 2"/>
    <property type="match status" value="1"/>
</dbReference>
<organism evidence="1 2">
    <name type="scientific">Callithrix jacchus</name>
    <name type="common">White-tufted-ear marmoset</name>
    <name type="synonym">Simia Jacchus</name>
    <dbReference type="NCBI Taxonomy" id="9483"/>
    <lineage>
        <taxon>Eukaryota</taxon>
        <taxon>Metazoa</taxon>
        <taxon>Chordata</taxon>
        <taxon>Craniata</taxon>
        <taxon>Vertebrata</taxon>
        <taxon>Euteleostomi</taxon>
        <taxon>Mammalia</taxon>
        <taxon>Eutheria</taxon>
        <taxon>Euarchontoglires</taxon>
        <taxon>Primates</taxon>
        <taxon>Haplorrhini</taxon>
        <taxon>Platyrrhini</taxon>
        <taxon>Cebidae</taxon>
        <taxon>Callitrichinae</taxon>
        <taxon>Callithrix</taxon>
        <taxon>Callithrix</taxon>
    </lineage>
</organism>
<accession>A0A8I3WMA0</accession>
<evidence type="ECO:0000313" key="1">
    <source>
        <dbReference type="Ensembl" id="ENSCJAP00000079309.1"/>
    </source>
</evidence>
<proteinExistence type="predicted"/>
<dbReference type="AlphaFoldDB" id="A0A8I3WMA0"/>
<name>A0A8I3WMA0_CALJA</name>
<dbReference type="Ensembl" id="ENSCJAT00000144343.1">
    <property type="protein sequence ID" value="ENSCJAP00000079309.1"/>
    <property type="gene ID" value="ENSCJAG00000077996.1"/>
</dbReference>
<dbReference type="GeneTree" id="ENSGT00940000161627"/>
<evidence type="ECO:0000313" key="2">
    <source>
        <dbReference type="Proteomes" id="UP000008225"/>
    </source>
</evidence>
<dbReference type="PANTHER" id="PTHR46254">
    <property type="entry name" value="PROTEIN GVQW1-RELATED"/>
    <property type="match status" value="1"/>
</dbReference>
<reference evidence="1" key="2">
    <citation type="submission" date="2025-08" db="UniProtKB">
        <authorList>
            <consortium name="Ensembl"/>
        </authorList>
    </citation>
    <scope>IDENTIFICATION</scope>
</reference>
<protein>
    <submittedName>
        <fullName evidence="1">Uncharacterized protein</fullName>
    </submittedName>
</protein>